<dbReference type="GO" id="GO:0005737">
    <property type="term" value="C:cytoplasm"/>
    <property type="evidence" value="ECO:0007669"/>
    <property type="project" value="TreeGrafter"/>
</dbReference>
<comment type="caution">
    <text evidence="5">The sequence shown here is derived from an EMBL/GenBank/DDBJ whole genome shotgun (WGS) entry which is preliminary data.</text>
</comment>
<dbReference type="PROSITE" id="PS00622">
    <property type="entry name" value="HTH_LUXR_1"/>
    <property type="match status" value="1"/>
</dbReference>
<dbReference type="Gene3D" id="1.10.10.10">
    <property type="entry name" value="Winged helix-like DNA-binding domain superfamily/Winged helix DNA-binding domain"/>
    <property type="match status" value="1"/>
</dbReference>
<dbReference type="PANTHER" id="PTHR16305:SF28">
    <property type="entry name" value="GUANYLATE CYCLASE DOMAIN-CONTAINING PROTEIN"/>
    <property type="match status" value="1"/>
</dbReference>
<dbReference type="InterPro" id="IPR041664">
    <property type="entry name" value="AAA_16"/>
</dbReference>
<dbReference type="PANTHER" id="PTHR16305">
    <property type="entry name" value="TESTICULAR SOLUBLE ADENYLYL CYCLASE"/>
    <property type="match status" value="1"/>
</dbReference>
<dbReference type="CDD" id="cd06170">
    <property type="entry name" value="LuxR_C_like"/>
    <property type="match status" value="1"/>
</dbReference>
<evidence type="ECO:0000313" key="6">
    <source>
        <dbReference type="Proteomes" id="UP000286746"/>
    </source>
</evidence>
<dbReference type="GO" id="GO:0006355">
    <property type="term" value="P:regulation of DNA-templated transcription"/>
    <property type="evidence" value="ECO:0007669"/>
    <property type="project" value="InterPro"/>
</dbReference>
<dbReference type="GO" id="GO:0005524">
    <property type="term" value="F:ATP binding"/>
    <property type="evidence" value="ECO:0007669"/>
    <property type="project" value="UniProtKB-KW"/>
</dbReference>
<evidence type="ECO:0000259" key="4">
    <source>
        <dbReference type="PROSITE" id="PS50043"/>
    </source>
</evidence>
<evidence type="ECO:0000313" key="5">
    <source>
        <dbReference type="EMBL" id="GCD47408.1"/>
    </source>
</evidence>
<dbReference type="InterPro" id="IPR011990">
    <property type="entry name" value="TPR-like_helical_dom_sf"/>
</dbReference>
<dbReference type="InterPro" id="IPR036388">
    <property type="entry name" value="WH-like_DNA-bd_sf"/>
</dbReference>
<dbReference type="Proteomes" id="UP000286746">
    <property type="component" value="Unassembled WGS sequence"/>
</dbReference>
<evidence type="ECO:0000256" key="3">
    <source>
        <dbReference type="SAM" id="MobiDB-lite"/>
    </source>
</evidence>
<dbReference type="InterPro" id="IPR000792">
    <property type="entry name" value="Tscrpt_reg_LuxR_C"/>
</dbReference>
<keyword evidence="6" id="KW-1185">Reference proteome</keyword>
<sequence>MRLVERATELAQMLELLGECAPDRGGAAVISGGIGCGKTELLSAVRDVAAREGFLVLSAIGSWAERESPGSVMFQLLRGAEGPLGACAELAVLLDRVTRRHERPGAVDGHGASGFAQQTLDADTTGALHRLCLAVIGAAARTPVLLCIDDVQFTDSLSLYWLLRLLRRAPSAPIVVVVAECTLSKPAHPQLHAALLARPGYRRVPLARLTVAGVAELISDHLGAHAERMPAAACHAVSGGNPLLVRALVEDCRQAGEPTAGAVPQLVVGDAYAETVLSCIHRGRPVLMRLAQALAVLDTDSESSRLARLLEEDEATMSRGACALEAAGLLDCGRLHPVARTAVLESLAPQQRSALHARAAVLLYQDGAPATTVARLLIASEDRGQPWAMDVLCEAAERHLAGNRVSDAHACLEAALRVCQDDEARVGIKALYAGTAWMLNPSISARHLGELATALHDGRLPDRHALTLAKFLLWHGRFDEALEAVDRIGEGQPGCDPAAAAEIRATRELLATTYPGSVRRPPGPPGGRRWAAGRAQDDPRVLGAAALAQVLAHGPDDEAVADAEAAMRAMRLSKSTQEWIVCATSVLEFADRLEAVANWCDHWLEQARTRRVPLWEAEFASLRARVALRQGDPLQARRLAQAALAQVPAESWGVCIGGPLSNLVQAATRTGDYDAASEYLEVPVPAGLFRSRFGLYFLHARGRYHLETGRPYAALDDFATCGALMQAWRFDQPTLVPWRSEAARAHLAVGDRERAYELARQELALAGERPSRARGIALRTVAACGPDDGRLEPLTEAVALLRGCGDRLELAGALGELAHARTAAGNTGQARQELRSALRLAEAAGAVPLARALAAQAEGVPRGGSGGRAHPADLYLLSGAERRVAVLAALGQTNREIARRLAVTPSTVEQHLTRVFRKLGVRTRQELPTHGIPLDGAD</sequence>
<feature type="domain" description="HTH luxR-type" evidence="4">
    <location>
        <begin position="870"/>
        <end position="935"/>
    </location>
</feature>
<dbReference type="SUPFAM" id="SSF46894">
    <property type="entry name" value="C-terminal effector domain of the bipartite response regulators"/>
    <property type="match status" value="1"/>
</dbReference>
<name>A0A401WDL7_STREY</name>
<keyword evidence="1" id="KW-0547">Nucleotide-binding</keyword>
<dbReference type="GO" id="GO:0004016">
    <property type="term" value="F:adenylate cyclase activity"/>
    <property type="evidence" value="ECO:0007669"/>
    <property type="project" value="TreeGrafter"/>
</dbReference>
<reference evidence="5 6" key="1">
    <citation type="submission" date="2018-11" db="EMBL/GenBank/DDBJ databases">
        <title>Whole genome sequence of Streptomyces paromomycinus NBRC 15454(T).</title>
        <authorList>
            <person name="Komaki H."/>
            <person name="Tamura T."/>
        </authorList>
    </citation>
    <scope>NUCLEOTIDE SEQUENCE [LARGE SCALE GENOMIC DNA]</scope>
    <source>
        <strain evidence="5 6">NBRC 15454</strain>
    </source>
</reference>
<protein>
    <submittedName>
        <fullName evidence="5">LuxR family transcriptional regulator</fullName>
    </submittedName>
</protein>
<dbReference type="EMBL" id="BHZD01000001">
    <property type="protein sequence ID" value="GCD47408.1"/>
    <property type="molecule type" value="Genomic_DNA"/>
</dbReference>
<organism evidence="5 6">
    <name type="scientific">Streptomyces paromomycinus</name>
    <name type="common">Streptomyces rimosus subsp. paromomycinus</name>
    <dbReference type="NCBI Taxonomy" id="92743"/>
    <lineage>
        <taxon>Bacteria</taxon>
        <taxon>Bacillati</taxon>
        <taxon>Actinomycetota</taxon>
        <taxon>Actinomycetes</taxon>
        <taxon>Kitasatosporales</taxon>
        <taxon>Streptomycetaceae</taxon>
        <taxon>Streptomyces</taxon>
    </lineage>
</organism>
<dbReference type="Pfam" id="PF00196">
    <property type="entry name" value="GerE"/>
    <property type="match status" value="1"/>
</dbReference>
<dbReference type="RefSeq" id="WP_125057529.1">
    <property type="nucleotide sequence ID" value="NZ_BHZD01000001.1"/>
</dbReference>
<dbReference type="Pfam" id="PF13191">
    <property type="entry name" value="AAA_16"/>
    <property type="match status" value="1"/>
</dbReference>
<evidence type="ECO:0000256" key="1">
    <source>
        <dbReference type="ARBA" id="ARBA00022741"/>
    </source>
</evidence>
<dbReference type="SUPFAM" id="SSF48452">
    <property type="entry name" value="TPR-like"/>
    <property type="match status" value="1"/>
</dbReference>
<dbReference type="SMART" id="SM00421">
    <property type="entry name" value="HTH_LUXR"/>
    <property type="match status" value="1"/>
</dbReference>
<dbReference type="PROSITE" id="PS50043">
    <property type="entry name" value="HTH_LUXR_2"/>
    <property type="match status" value="1"/>
</dbReference>
<dbReference type="InterPro" id="IPR027417">
    <property type="entry name" value="P-loop_NTPase"/>
</dbReference>
<dbReference type="Gene3D" id="1.25.40.10">
    <property type="entry name" value="Tetratricopeptide repeat domain"/>
    <property type="match status" value="1"/>
</dbReference>
<dbReference type="PRINTS" id="PR00038">
    <property type="entry name" value="HTHLUXR"/>
</dbReference>
<gene>
    <name evidence="5" type="ORF">GKJPGBOP_07174</name>
</gene>
<keyword evidence="2" id="KW-0067">ATP-binding</keyword>
<dbReference type="AlphaFoldDB" id="A0A401WDL7"/>
<dbReference type="GO" id="GO:0003677">
    <property type="term" value="F:DNA binding"/>
    <property type="evidence" value="ECO:0007669"/>
    <property type="project" value="InterPro"/>
</dbReference>
<accession>A0A401WDL7</accession>
<dbReference type="SUPFAM" id="SSF52540">
    <property type="entry name" value="P-loop containing nucleoside triphosphate hydrolases"/>
    <property type="match status" value="1"/>
</dbReference>
<dbReference type="InterPro" id="IPR016032">
    <property type="entry name" value="Sig_transdc_resp-reg_C-effctor"/>
</dbReference>
<evidence type="ECO:0000256" key="2">
    <source>
        <dbReference type="ARBA" id="ARBA00022840"/>
    </source>
</evidence>
<proteinExistence type="predicted"/>
<feature type="region of interest" description="Disordered" evidence="3">
    <location>
        <begin position="514"/>
        <end position="533"/>
    </location>
</feature>